<evidence type="ECO:0000313" key="2">
    <source>
        <dbReference type="EMBL" id="RJX40551.1"/>
    </source>
</evidence>
<name>A0A3A6PUU4_9BACL</name>
<keyword evidence="1" id="KW-1133">Transmembrane helix</keyword>
<gene>
    <name evidence="2" type="ORF">D3P09_00575</name>
</gene>
<keyword evidence="1" id="KW-0472">Membrane</keyword>
<keyword evidence="1" id="KW-0812">Transmembrane</keyword>
<dbReference type="EMBL" id="QXQB01000001">
    <property type="protein sequence ID" value="RJX40551.1"/>
    <property type="molecule type" value="Genomic_DNA"/>
</dbReference>
<accession>A0A3A6PUU4</accession>
<protein>
    <submittedName>
        <fullName evidence="2">Uncharacterized protein</fullName>
    </submittedName>
</protein>
<feature type="transmembrane region" description="Helical" evidence="1">
    <location>
        <begin position="31"/>
        <end position="55"/>
    </location>
</feature>
<dbReference type="AlphaFoldDB" id="A0A3A6PUU4"/>
<dbReference type="Proteomes" id="UP000267798">
    <property type="component" value="Unassembled WGS sequence"/>
</dbReference>
<evidence type="ECO:0000313" key="3">
    <source>
        <dbReference type="Proteomes" id="UP000267798"/>
    </source>
</evidence>
<keyword evidence="3" id="KW-1185">Reference proteome</keyword>
<feature type="transmembrane region" description="Helical" evidence="1">
    <location>
        <begin position="5"/>
        <end position="25"/>
    </location>
</feature>
<sequence length="71" mass="8263">MRRWFWIGCSLIGLAYAVLIIWSVASDSLTISSFLLWSLMAIAAVLLLRGLAAWIKHLHVKLYRMLRRMMK</sequence>
<evidence type="ECO:0000256" key="1">
    <source>
        <dbReference type="SAM" id="Phobius"/>
    </source>
</evidence>
<comment type="caution">
    <text evidence="2">The sequence shown here is derived from an EMBL/GenBank/DDBJ whole genome shotgun (WGS) entry which is preliminary data.</text>
</comment>
<organism evidence="2 3">
    <name type="scientific">Paenibacillus pinisoli</name>
    <dbReference type="NCBI Taxonomy" id="1276110"/>
    <lineage>
        <taxon>Bacteria</taxon>
        <taxon>Bacillati</taxon>
        <taxon>Bacillota</taxon>
        <taxon>Bacilli</taxon>
        <taxon>Bacillales</taxon>
        <taxon>Paenibacillaceae</taxon>
        <taxon>Paenibacillus</taxon>
    </lineage>
</organism>
<dbReference type="RefSeq" id="WP_120106182.1">
    <property type="nucleotide sequence ID" value="NZ_QXQB01000001.1"/>
</dbReference>
<proteinExistence type="predicted"/>
<reference evidence="2 3" key="1">
    <citation type="submission" date="2018-09" db="EMBL/GenBank/DDBJ databases">
        <title>Paenibacillus aracenensis nov. sp. isolated from a cave in southern Spain.</title>
        <authorList>
            <person name="Jurado V."/>
            <person name="Gutierrez-Patricio S."/>
            <person name="Gonzalez-Pimentel J.L."/>
            <person name="Miller A.Z."/>
            <person name="Laiz L."/>
            <person name="Saiz-Jimenez C."/>
        </authorList>
    </citation>
    <scope>NUCLEOTIDE SEQUENCE [LARGE SCALE GENOMIC DNA]</scope>
    <source>
        <strain evidence="2 3">JCM 19203</strain>
    </source>
</reference>